<dbReference type="Pfam" id="PF13453">
    <property type="entry name" value="Zn_ribbon_TFIIB"/>
    <property type="match status" value="1"/>
</dbReference>
<dbReference type="RefSeq" id="WP_338202030.1">
    <property type="nucleotide sequence ID" value="NZ_JAEKNR010000129.1"/>
</dbReference>
<proteinExistence type="predicted"/>
<dbReference type="InterPro" id="IPR027392">
    <property type="entry name" value="TF_Znf"/>
</dbReference>
<keyword evidence="3" id="KW-1185">Reference proteome</keyword>
<name>A0A934N7S5_9BACT</name>
<comment type="caution">
    <text evidence="2">The sequence shown here is derived from an EMBL/GenBank/DDBJ whole genome shotgun (WGS) entry which is preliminary data.</text>
</comment>
<organism evidence="2 3">
    <name type="scientific">Candidatus Nephthysia bennettiae</name>
    <dbReference type="NCBI Taxonomy" id="3127016"/>
    <lineage>
        <taxon>Bacteria</taxon>
        <taxon>Bacillati</taxon>
        <taxon>Candidatus Dormiibacterota</taxon>
        <taxon>Candidatus Dormibacteria</taxon>
        <taxon>Candidatus Dormibacterales</taxon>
        <taxon>Candidatus Dormibacteraceae</taxon>
        <taxon>Candidatus Nephthysia</taxon>
    </lineage>
</organism>
<reference evidence="2" key="1">
    <citation type="submission" date="2020-10" db="EMBL/GenBank/DDBJ databases">
        <title>Ca. Dormibacterota MAGs.</title>
        <authorList>
            <person name="Montgomery K."/>
        </authorList>
    </citation>
    <scope>NUCLEOTIDE SEQUENCE [LARGE SCALE GENOMIC DNA]</scope>
    <source>
        <strain evidence="2">SC8812_S17_10</strain>
    </source>
</reference>
<protein>
    <submittedName>
        <fullName evidence="2">Zf-TFIIB domain-containing protein</fullName>
    </submittedName>
</protein>
<evidence type="ECO:0000259" key="1">
    <source>
        <dbReference type="Pfam" id="PF13453"/>
    </source>
</evidence>
<dbReference type="AlphaFoldDB" id="A0A934N7S5"/>
<sequence>MAELTCPKCQAPMRSYERSGVTVDRCTECGGVFLDRGELERLIDAEAQFNQRQGWSRREEAPYERGYDDEDYRRRRRGGFLGGLFGGDD</sequence>
<evidence type="ECO:0000313" key="2">
    <source>
        <dbReference type="EMBL" id="MBJ7598821.1"/>
    </source>
</evidence>
<feature type="domain" description="Transcription factor zinc-finger" evidence="1">
    <location>
        <begin position="5"/>
        <end position="44"/>
    </location>
</feature>
<evidence type="ECO:0000313" key="3">
    <source>
        <dbReference type="Proteomes" id="UP000612893"/>
    </source>
</evidence>
<dbReference type="Proteomes" id="UP000612893">
    <property type="component" value="Unassembled WGS sequence"/>
</dbReference>
<dbReference type="EMBL" id="JAEKNR010000129">
    <property type="protein sequence ID" value="MBJ7598821.1"/>
    <property type="molecule type" value="Genomic_DNA"/>
</dbReference>
<gene>
    <name evidence="2" type="ORF">JF922_12160</name>
</gene>
<accession>A0A934N7S5</accession>